<feature type="domain" description="Type 4 fimbrial biogenesis protein PilX N-terminal" evidence="3">
    <location>
        <begin position="17"/>
        <end position="67"/>
    </location>
</feature>
<dbReference type="Pfam" id="PF13681">
    <property type="entry name" value="PilX"/>
    <property type="match status" value="1"/>
</dbReference>
<evidence type="ECO:0000313" key="5">
    <source>
        <dbReference type="Proteomes" id="UP000249135"/>
    </source>
</evidence>
<protein>
    <recommendedName>
        <fullName evidence="6">Pilus assembly protein PilX</fullName>
    </recommendedName>
</protein>
<keyword evidence="1" id="KW-1133">Transmembrane helix</keyword>
<dbReference type="EMBL" id="QFPP01000097">
    <property type="protein sequence ID" value="PZQ75198.1"/>
    <property type="molecule type" value="Genomic_DNA"/>
</dbReference>
<dbReference type="InterPro" id="IPR025205">
    <property type="entry name" value="PilX/PilW_C"/>
</dbReference>
<accession>A0A2W5QDB2</accession>
<name>A0A2W5QDB2_VARPD</name>
<evidence type="ECO:0000259" key="2">
    <source>
        <dbReference type="Pfam" id="PF13681"/>
    </source>
</evidence>
<reference evidence="4 5" key="1">
    <citation type="submission" date="2017-08" db="EMBL/GenBank/DDBJ databases">
        <title>Infants hospitalized years apart are colonized by the same room-sourced microbial strains.</title>
        <authorList>
            <person name="Brooks B."/>
            <person name="Olm M.R."/>
            <person name="Firek B.A."/>
            <person name="Baker R."/>
            <person name="Thomas B.C."/>
            <person name="Morowitz M.J."/>
            <person name="Banfield J.F."/>
        </authorList>
    </citation>
    <scope>NUCLEOTIDE SEQUENCE [LARGE SCALE GENOMIC DNA]</scope>
    <source>
        <strain evidence="4">S2_005_003_R2_41</strain>
    </source>
</reference>
<dbReference type="InterPro" id="IPR025746">
    <property type="entry name" value="PilX_N_dom"/>
</dbReference>
<gene>
    <name evidence="4" type="ORF">DI563_10245</name>
</gene>
<dbReference type="Proteomes" id="UP000249135">
    <property type="component" value="Unassembled WGS sequence"/>
</dbReference>
<proteinExistence type="predicted"/>
<evidence type="ECO:0008006" key="6">
    <source>
        <dbReference type="Google" id="ProtNLM"/>
    </source>
</evidence>
<feature type="transmembrane region" description="Helical" evidence="1">
    <location>
        <begin position="21"/>
        <end position="41"/>
    </location>
</feature>
<dbReference type="Pfam" id="PF14341">
    <property type="entry name" value="PilX_N"/>
    <property type="match status" value="1"/>
</dbReference>
<keyword evidence="1" id="KW-0472">Membrane</keyword>
<comment type="caution">
    <text evidence="4">The sequence shown here is derived from an EMBL/GenBank/DDBJ whole genome shotgun (WGS) entry which is preliminary data.</text>
</comment>
<feature type="domain" description="PilX/PilW C-terminal" evidence="2">
    <location>
        <begin position="106"/>
        <end position="211"/>
    </location>
</feature>
<evidence type="ECO:0000256" key="1">
    <source>
        <dbReference type="SAM" id="Phobius"/>
    </source>
</evidence>
<evidence type="ECO:0000259" key="3">
    <source>
        <dbReference type="Pfam" id="PF14341"/>
    </source>
</evidence>
<keyword evidence="1" id="KW-0812">Transmembrane</keyword>
<dbReference type="AlphaFoldDB" id="A0A2W5QDB2"/>
<organism evidence="4 5">
    <name type="scientific">Variovorax paradoxus</name>
    <dbReference type="NCBI Taxonomy" id="34073"/>
    <lineage>
        <taxon>Bacteria</taxon>
        <taxon>Pseudomonadati</taxon>
        <taxon>Pseudomonadota</taxon>
        <taxon>Betaproteobacteria</taxon>
        <taxon>Burkholderiales</taxon>
        <taxon>Comamonadaceae</taxon>
        <taxon>Variovorax</taxon>
    </lineage>
</organism>
<sequence length="212" mass="22859">MRLPQALEARCRPRPQRGVSLIAVMVIMLVASLLGLLAMQISTLGERGARNERDIQIALQSADAALADAEYDMRGPGTATRMNIFTAANRMDFLPDCGSASDGHRKGLCRPSDTGKPVWLAVDFTDSSSSARSAGFGDFTQRTFEAALSGEGLGLMPARKPRYVIEVLPDADAGQFLDAQAAAPKPVYRVTAMGFGPRPDIQAVVQMIYRKE</sequence>
<evidence type="ECO:0000313" key="4">
    <source>
        <dbReference type="EMBL" id="PZQ75198.1"/>
    </source>
</evidence>